<reference evidence="2 3" key="1">
    <citation type="submission" date="2016-09" db="EMBL/GenBank/DDBJ databases">
        <title>Genome Sequence of Lactobacillus sunkii Strain CG01.</title>
        <authorList>
            <person name="Poehlein A."/>
            <person name="Gabris C."/>
            <person name="Bengelsdorf F.R."/>
            <person name="Duerre P."/>
            <person name="Daniel R."/>
        </authorList>
    </citation>
    <scope>NUCLEOTIDE SEQUENCE [LARGE SCALE GENOMIC DNA]</scope>
    <source>
        <strain evidence="2 3">CG_D</strain>
    </source>
</reference>
<dbReference type="RefSeq" id="WP_070368111.1">
    <property type="nucleotide sequence ID" value="NZ_JAZHVW010000011.1"/>
</dbReference>
<feature type="domain" description="N-acetyltransferase" evidence="1">
    <location>
        <begin position="15"/>
        <end position="152"/>
    </location>
</feature>
<dbReference type="InterPro" id="IPR000182">
    <property type="entry name" value="GNAT_dom"/>
</dbReference>
<evidence type="ECO:0000313" key="3">
    <source>
        <dbReference type="Proteomes" id="UP000177010"/>
    </source>
</evidence>
<proteinExistence type="predicted"/>
<dbReference type="AlphaFoldDB" id="A0A1E7XC31"/>
<comment type="caution">
    <text evidence="2">The sequence shown here is derived from an EMBL/GenBank/DDBJ whole genome shotgun (WGS) entry which is preliminary data.</text>
</comment>
<evidence type="ECO:0000259" key="1">
    <source>
        <dbReference type="Pfam" id="PF13302"/>
    </source>
</evidence>
<dbReference type="STRING" id="481719.LASUN_17400"/>
<dbReference type="GO" id="GO:0016747">
    <property type="term" value="F:acyltransferase activity, transferring groups other than amino-acyl groups"/>
    <property type="evidence" value="ECO:0007669"/>
    <property type="project" value="InterPro"/>
</dbReference>
<protein>
    <recommendedName>
        <fullName evidence="1">N-acetyltransferase domain-containing protein</fullName>
    </recommendedName>
</protein>
<name>A0A1E7XC31_9LACO</name>
<dbReference type="Gene3D" id="3.40.630.30">
    <property type="match status" value="1"/>
</dbReference>
<dbReference type="InterPro" id="IPR016181">
    <property type="entry name" value="Acyl_CoA_acyltransferase"/>
</dbReference>
<dbReference type="EMBL" id="MIQE01000019">
    <property type="protein sequence ID" value="OFA10512.1"/>
    <property type="molecule type" value="Genomic_DNA"/>
</dbReference>
<organism evidence="2 3">
    <name type="scientific">Lentilactobacillus sunkii</name>
    <dbReference type="NCBI Taxonomy" id="481719"/>
    <lineage>
        <taxon>Bacteria</taxon>
        <taxon>Bacillati</taxon>
        <taxon>Bacillota</taxon>
        <taxon>Bacilli</taxon>
        <taxon>Lactobacillales</taxon>
        <taxon>Lactobacillaceae</taxon>
        <taxon>Lentilactobacillus</taxon>
    </lineage>
</organism>
<sequence length="163" mass="18321">MLSFEKYHPVLTAHLTLDWLTQTPVKAIDDLFSKPSITTAKAEKMPSEILDTVKNINHIMRLVMNGKELTWGMTDSNSQAFVGIVSLRGFEEAGNTGSIEFIIDQSHREYLAEAVQRTVQFAKDHFDFKQITVTFSDASDQTRSALTGIGFEESSKNQFTVEI</sequence>
<dbReference type="Proteomes" id="UP000177010">
    <property type="component" value="Unassembled WGS sequence"/>
</dbReference>
<dbReference type="Pfam" id="PF13302">
    <property type="entry name" value="Acetyltransf_3"/>
    <property type="match status" value="1"/>
</dbReference>
<evidence type="ECO:0000313" key="2">
    <source>
        <dbReference type="EMBL" id="OFA10512.1"/>
    </source>
</evidence>
<gene>
    <name evidence="2" type="ORF">LASUN_17400</name>
</gene>
<accession>A0A1E7XC31</accession>
<dbReference type="SUPFAM" id="SSF55729">
    <property type="entry name" value="Acyl-CoA N-acyltransferases (Nat)"/>
    <property type="match status" value="1"/>
</dbReference>